<dbReference type="Proteomes" id="UP000499080">
    <property type="component" value="Unassembled WGS sequence"/>
</dbReference>
<evidence type="ECO:0000313" key="1">
    <source>
        <dbReference type="EMBL" id="GBN79782.1"/>
    </source>
</evidence>
<keyword evidence="2" id="KW-1185">Reference proteome</keyword>
<dbReference type="AlphaFoldDB" id="A0A4Y2RV80"/>
<accession>A0A4Y2RV80</accession>
<comment type="caution">
    <text evidence="1">The sequence shown here is derived from an EMBL/GenBank/DDBJ whole genome shotgun (WGS) entry which is preliminary data.</text>
</comment>
<dbReference type="EMBL" id="BGPR01147837">
    <property type="protein sequence ID" value="GBN79782.1"/>
    <property type="molecule type" value="Genomic_DNA"/>
</dbReference>
<protein>
    <submittedName>
        <fullName evidence="1">Uncharacterized protein</fullName>
    </submittedName>
</protein>
<proteinExistence type="predicted"/>
<gene>
    <name evidence="1" type="ORF">AVEN_55663_1</name>
</gene>
<dbReference type="PANTHER" id="PTHR46114:SF1">
    <property type="entry name" value="ZAD DOMAIN-CONTAINING PROTEIN"/>
    <property type="match status" value="1"/>
</dbReference>
<sequence>MIKNFKIFACSMSLKVHFLDSHLVYFPENLGEVSEEHGERFHQDIMEMKRRYQGKWNFSMIADYCWILQRDNPCKVHERKSDKRTFEVKKKRQYRDL</sequence>
<evidence type="ECO:0000313" key="2">
    <source>
        <dbReference type="Proteomes" id="UP000499080"/>
    </source>
</evidence>
<reference evidence="1 2" key="1">
    <citation type="journal article" date="2019" name="Sci. Rep.">
        <title>Orb-weaving spider Araneus ventricosus genome elucidates the spidroin gene catalogue.</title>
        <authorList>
            <person name="Kono N."/>
            <person name="Nakamura H."/>
            <person name="Ohtoshi R."/>
            <person name="Moran D.A.P."/>
            <person name="Shinohara A."/>
            <person name="Yoshida Y."/>
            <person name="Fujiwara M."/>
            <person name="Mori M."/>
            <person name="Tomita M."/>
            <person name="Arakawa K."/>
        </authorList>
    </citation>
    <scope>NUCLEOTIDE SEQUENCE [LARGE SCALE GENOMIC DNA]</scope>
</reference>
<organism evidence="1 2">
    <name type="scientific">Araneus ventricosus</name>
    <name type="common">Orbweaver spider</name>
    <name type="synonym">Epeira ventricosa</name>
    <dbReference type="NCBI Taxonomy" id="182803"/>
    <lineage>
        <taxon>Eukaryota</taxon>
        <taxon>Metazoa</taxon>
        <taxon>Ecdysozoa</taxon>
        <taxon>Arthropoda</taxon>
        <taxon>Chelicerata</taxon>
        <taxon>Arachnida</taxon>
        <taxon>Araneae</taxon>
        <taxon>Araneomorphae</taxon>
        <taxon>Entelegynae</taxon>
        <taxon>Araneoidea</taxon>
        <taxon>Araneidae</taxon>
        <taxon>Araneus</taxon>
    </lineage>
</organism>
<dbReference type="OrthoDB" id="8063408at2759"/>
<name>A0A4Y2RV80_ARAVE</name>
<dbReference type="PANTHER" id="PTHR46114">
    <property type="entry name" value="APPLE DOMAIN-CONTAINING PROTEIN"/>
    <property type="match status" value="1"/>
</dbReference>